<organism evidence="6 7">
    <name type="scientific">Anaeromyces robustus</name>
    <dbReference type="NCBI Taxonomy" id="1754192"/>
    <lineage>
        <taxon>Eukaryota</taxon>
        <taxon>Fungi</taxon>
        <taxon>Fungi incertae sedis</taxon>
        <taxon>Chytridiomycota</taxon>
        <taxon>Chytridiomycota incertae sedis</taxon>
        <taxon>Neocallimastigomycetes</taxon>
        <taxon>Neocallimastigales</taxon>
        <taxon>Neocallimastigaceae</taxon>
        <taxon>Anaeromyces</taxon>
    </lineage>
</organism>
<dbReference type="Pfam" id="PF20179">
    <property type="entry name" value="MSS51_C"/>
    <property type="match status" value="1"/>
</dbReference>
<dbReference type="PANTHER" id="PTHR47570:SF1">
    <property type="entry name" value="ZINC ION BINDING PROTEIN"/>
    <property type="match status" value="1"/>
</dbReference>
<dbReference type="EMBL" id="MCFG01000002">
    <property type="protein sequence ID" value="ORX88114.1"/>
    <property type="molecule type" value="Genomic_DNA"/>
</dbReference>
<feature type="domain" description="MYND-type" evidence="5">
    <location>
        <begin position="130"/>
        <end position="170"/>
    </location>
</feature>
<keyword evidence="7" id="KW-1185">Reference proteome</keyword>
<sequence>MPILSVIANDNDSIQSLTPSGKPVIIKKVKGNVKPDEIVSVLLRTYTFFDFRNPSFKVPKKVYYLENKSVTSGPGTFELTKYMLQQAIEVELIPSTDNKNDEEPSITAEQYDELVAIEEEIFPATDSLQCIVCRKPLMKGNLRCSACKAVLYCSKTCQKKDWQNGHKLNCSHFKEIMNHVPTLYDLPFSYFNPRTQLKFVGCRDLIILERGVIEEGLYNCFHYDHDPNVKEGHYGEFGFKLLESQKDKSIEEKCEAYGIPECIEMFKPTKEGYVKSWEDILTRYHISNKSICPLLLSNVFTLGYIIKNHINDSSEKKLLHLIGCDIEIDTMPLYEILLYLFPSGGLNIEIHMYGPLISKQYDNKEAIISKNGNTIKVKAISSTYSEKYLKEKPDLLVSLNPGFFLDTLWKSSMPILFEKKPKDIKFIITERDENSIQALEKYTQFHNIKAYQLSEINPFREPYVDYIMGMMIPCIRNSFFYVL</sequence>
<dbReference type="Pfam" id="PF01753">
    <property type="entry name" value="zf-MYND"/>
    <property type="match status" value="1"/>
</dbReference>
<evidence type="ECO:0000256" key="1">
    <source>
        <dbReference type="ARBA" id="ARBA00022723"/>
    </source>
</evidence>
<dbReference type="GO" id="GO:0008270">
    <property type="term" value="F:zinc ion binding"/>
    <property type="evidence" value="ECO:0007669"/>
    <property type="project" value="UniProtKB-KW"/>
</dbReference>
<comment type="caution">
    <text evidence="6">The sequence shown here is derived from an EMBL/GenBank/DDBJ whole genome shotgun (WGS) entry which is preliminary data.</text>
</comment>
<protein>
    <recommendedName>
        <fullName evidence="5">MYND-type domain-containing protein</fullName>
    </recommendedName>
</protein>
<evidence type="ECO:0000256" key="2">
    <source>
        <dbReference type="ARBA" id="ARBA00022771"/>
    </source>
</evidence>
<keyword evidence="1" id="KW-0479">Metal-binding</keyword>
<dbReference type="PROSITE" id="PS01360">
    <property type="entry name" value="ZF_MYND_1"/>
    <property type="match status" value="1"/>
</dbReference>
<dbReference type="OrthoDB" id="432970at2759"/>
<reference evidence="6 7" key="2">
    <citation type="submission" date="2016-08" db="EMBL/GenBank/DDBJ databases">
        <title>Pervasive Adenine N6-methylation of Active Genes in Fungi.</title>
        <authorList>
            <consortium name="DOE Joint Genome Institute"/>
            <person name="Mondo S.J."/>
            <person name="Dannebaum R.O."/>
            <person name="Kuo R.C."/>
            <person name="Labutti K."/>
            <person name="Haridas S."/>
            <person name="Kuo A."/>
            <person name="Salamov A."/>
            <person name="Ahrendt S.R."/>
            <person name="Lipzen A."/>
            <person name="Sullivan W."/>
            <person name="Andreopoulos W.B."/>
            <person name="Clum A."/>
            <person name="Lindquist E."/>
            <person name="Daum C."/>
            <person name="Ramamoorthy G.K."/>
            <person name="Gryganskyi A."/>
            <person name="Culley D."/>
            <person name="Magnuson J.K."/>
            <person name="James T.Y."/>
            <person name="O'Malley M.A."/>
            <person name="Stajich J.E."/>
            <person name="Spatafora J.W."/>
            <person name="Visel A."/>
            <person name="Grigoriev I.V."/>
        </authorList>
    </citation>
    <scope>NUCLEOTIDE SEQUENCE [LARGE SCALE GENOMIC DNA]</scope>
    <source>
        <strain evidence="6 7">S4</strain>
    </source>
</reference>
<dbReference type="PROSITE" id="PS50865">
    <property type="entry name" value="ZF_MYND_2"/>
    <property type="match status" value="1"/>
</dbReference>
<evidence type="ECO:0000259" key="5">
    <source>
        <dbReference type="PROSITE" id="PS50865"/>
    </source>
</evidence>
<dbReference type="PANTHER" id="PTHR47570">
    <property type="entry name" value="ZINC ION BINDING PROTEIN"/>
    <property type="match status" value="1"/>
</dbReference>
<evidence type="ECO:0000313" key="7">
    <source>
        <dbReference type="Proteomes" id="UP000193944"/>
    </source>
</evidence>
<dbReference type="AlphaFoldDB" id="A0A1Y1XS40"/>
<dbReference type="InterPro" id="IPR002893">
    <property type="entry name" value="Znf_MYND"/>
</dbReference>
<dbReference type="InterPro" id="IPR046824">
    <property type="entry name" value="Mss51-like_C"/>
</dbReference>
<keyword evidence="2 4" id="KW-0863">Zinc-finger</keyword>
<evidence type="ECO:0000256" key="4">
    <source>
        <dbReference type="PROSITE-ProRule" id="PRU00134"/>
    </source>
</evidence>
<evidence type="ECO:0000256" key="3">
    <source>
        <dbReference type="ARBA" id="ARBA00022833"/>
    </source>
</evidence>
<proteinExistence type="predicted"/>
<accession>A0A1Y1XS40</accession>
<evidence type="ECO:0000313" key="6">
    <source>
        <dbReference type="EMBL" id="ORX88114.1"/>
    </source>
</evidence>
<dbReference type="STRING" id="1754192.A0A1Y1XS40"/>
<keyword evidence="3" id="KW-0862">Zinc</keyword>
<reference evidence="6 7" key="1">
    <citation type="submission" date="2016-08" db="EMBL/GenBank/DDBJ databases">
        <title>A Parts List for Fungal Cellulosomes Revealed by Comparative Genomics.</title>
        <authorList>
            <consortium name="DOE Joint Genome Institute"/>
            <person name="Haitjema C.H."/>
            <person name="Gilmore S.P."/>
            <person name="Henske J.K."/>
            <person name="Solomon K.V."/>
            <person name="De Groot R."/>
            <person name="Kuo A."/>
            <person name="Mondo S.J."/>
            <person name="Salamov A.A."/>
            <person name="Labutti K."/>
            <person name="Zhao Z."/>
            <person name="Chiniquy J."/>
            <person name="Barry K."/>
            <person name="Brewer H.M."/>
            <person name="Purvine S.O."/>
            <person name="Wright A.T."/>
            <person name="Boxma B."/>
            <person name="Van Alen T."/>
            <person name="Hackstein J.H."/>
            <person name="Baker S.E."/>
            <person name="Grigoriev I.V."/>
            <person name="O'Malley M.A."/>
        </authorList>
    </citation>
    <scope>NUCLEOTIDE SEQUENCE [LARGE SCALE GENOMIC DNA]</scope>
    <source>
        <strain evidence="6 7">S4</strain>
    </source>
</reference>
<gene>
    <name evidence="6" type="ORF">BCR32DRAFT_288865</name>
</gene>
<dbReference type="SUPFAM" id="SSF144232">
    <property type="entry name" value="HIT/MYND zinc finger-like"/>
    <property type="match status" value="1"/>
</dbReference>
<dbReference type="Proteomes" id="UP000193944">
    <property type="component" value="Unassembled WGS sequence"/>
</dbReference>
<dbReference type="Gene3D" id="6.10.140.2220">
    <property type="match status" value="1"/>
</dbReference>
<name>A0A1Y1XS40_9FUNG</name>